<name>A0A6M0K3X8_9GAMM</name>
<feature type="domain" description="CHAD" evidence="1">
    <location>
        <begin position="103"/>
        <end position="401"/>
    </location>
</feature>
<organism evidence="2 3">
    <name type="scientific">Thiorhodococcus minor</name>
    <dbReference type="NCBI Taxonomy" id="57489"/>
    <lineage>
        <taxon>Bacteria</taxon>
        <taxon>Pseudomonadati</taxon>
        <taxon>Pseudomonadota</taxon>
        <taxon>Gammaproteobacteria</taxon>
        <taxon>Chromatiales</taxon>
        <taxon>Chromatiaceae</taxon>
        <taxon>Thiorhodococcus</taxon>
    </lineage>
</organism>
<evidence type="ECO:0000313" key="3">
    <source>
        <dbReference type="Proteomes" id="UP000483379"/>
    </source>
</evidence>
<proteinExistence type="predicted"/>
<dbReference type="Pfam" id="PF05235">
    <property type="entry name" value="CHAD"/>
    <property type="match status" value="1"/>
</dbReference>
<dbReference type="InterPro" id="IPR007899">
    <property type="entry name" value="CHAD_dom"/>
</dbReference>
<evidence type="ECO:0000313" key="2">
    <source>
        <dbReference type="EMBL" id="NEV63954.1"/>
    </source>
</evidence>
<dbReference type="Gene3D" id="1.40.20.10">
    <property type="entry name" value="CHAD domain"/>
    <property type="match status" value="1"/>
</dbReference>
<accession>A0A6M0K3X8</accession>
<dbReference type="SMART" id="SM00880">
    <property type="entry name" value="CHAD"/>
    <property type="match status" value="1"/>
</dbReference>
<dbReference type="PANTHER" id="PTHR39339:SF1">
    <property type="entry name" value="CHAD DOMAIN-CONTAINING PROTEIN"/>
    <property type="match status" value="1"/>
</dbReference>
<reference evidence="2 3" key="1">
    <citation type="submission" date="2020-02" db="EMBL/GenBank/DDBJ databases">
        <title>Genome sequences of Thiorhodococcus mannitoliphagus and Thiorhodococcus minor, purple sulfur photosynthetic bacteria in the gammaproteobacterial family, Chromatiaceae.</title>
        <authorList>
            <person name="Aviles F.A."/>
            <person name="Meyer T.E."/>
            <person name="Kyndt J.A."/>
        </authorList>
    </citation>
    <scope>NUCLEOTIDE SEQUENCE [LARGE SCALE GENOMIC DNA]</scope>
    <source>
        <strain evidence="2 3">DSM 11518</strain>
    </source>
</reference>
<dbReference type="PANTHER" id="PTHR39339">
    <property type="entry name" value="SLR1444 PROTEIN"/>
    <property type="match status" value="1"/>
</dbReference>
<keyword evidence="3" id="KW-1185">Reference proteome</keyword>
<protein>
    <submittedName>
        <fullName evidence="2">CHAD domain-containing protein</fullName>
    </submittedName>
</protein>
<dbReference type="EMBL" id="JAAIJQ010000068">
    <property type="protein sequence ID" value="NEV63954.1"/>
    <property type="molecule type" value="Genomic_DNA"/>
</dbReference>
<gene>
    <name evidence="2" type="ORF">G3446_19020</name>
</gene>
<comment type="caution">
    <text evidence="2">The sequence shown here is derived from an EMBL/GenBank/DDBJ whole genome shotgun (WGS) entry which is preliminary data.</text>
</comment>
<evidence type="ECO:0000259" key="1">
    <source>
        <dbReference type="PROSITE" id="PS51708"/>
    </source>
</evidence>
<dbReference type="Proteomes" id="UP000483379">
    <property type="component" value="Unassembled WGS sequence"/>
</dbReference>
<dbReference type="InterPro" id="IPR038186">
    <property type="entry name" value="CHAD_dom_sf"/>
</dbReference>
<dbReference type="PROSITE" id="PS51708">
    <property type="entry name" value="CHAD"/>
    <property type="match status" value="1"/>
</dbReference>
<sequence>MRIQTTARLLRVLDENEKTVVRVLVSSHSFEDPTSGRSGDLAARLRVQGVRGYDDDRELLVALVESKLGLVKAETPLLCEALRRVGRVPGDYSSKLDLKLEGAQRADAVTKQILATLLETLEANIQGTIAGWDTEFLHDLRVATRRTRSALSQIKPVFPEEILARFKEEFAWVQQATGQVRDLDVYLLAFDDYQASLPAELRPKLEPLREFLLAHYDQEQARLAQALQSERFRVLLGAWRDFLQTPVPSTSIVPGAMQPIKAVADVRIRRMAKRVRREGRAIRDDSHPEELHELRKSCKKLRYLMEFFRSLYPGGAIKPLIKQLKVLLDQLGDYQDLAVQAHHLEDVAERMHAEGRAAPATLLAMGALVGGLLQRQQAARDGFSEVFAAFDDPQQWAQYKALFWTSEVHQTGT</sequence>
<dbReference type="AlphaFoldDB" id="A0A6M0K3X8"/>